<dbReference type="Pfam" id="PF07963">
    <property type="entry name" value="N_methyl"/>
    <property type="match status" value="1"/>
</dbReference>
<gene>
    <name evidence="2" type="ORF">EKH79_16685</name>
</gene>
<accession>A0A3S0PAX3</accession>
<keyword evidence="1" id="KW-0472">Membrane</keyword>
<dbReference type="InterPro" id="IPR012902">
    <property type="entry name" value="N_methyl_site"/>
</dbReference>
<organism evidence="2 3">
    <name type="scientific">Dyella dinghuensis</name>
    <dbReference type="NCBI Taxonomy" id="1920169"/>
    <lineage>
        <taxon>Bacteria</taxon>
        <taxon>Pseudomonadati</taxon>
        <taxon>Pseudomonadota</taxon>
        <taxon>Gammaproteobacteria</taxon>
        <taxon>Lysobacterales</taxon>
        <taxon>Rhodanobacteraceae</taxon>
        <taxon>Dyella</taxon>
    </lineage>
</organism>
<dbReference type="GO" id="GO:0043683">
    <property type="term" value="P:type IV pilus assembly"/>
    <property type="evidence" value="ECO:0007669"/>
    <property type="project" value="InterPro"/>
</dbReference>
<name>A0A3S0PAX3_9GAMM</name>
<feature type="transmembrane region" description="Helical" evidence="1">
    <location>
        <begin position="12"/>
        <end position="35"/>
    </location>
</feature>
<keyword evidence="1" id="KW-1133">Transmembrane helix</keyword>
<proteinExistence type="predicted"/>
<dbReference type="RefSeq" id="WP_126674944.1">
    <property type="nucleotide sequence ID" value="NZ_RYZR01000007.1"/>
</dbReference>
<evidence type="ECO:0000256" key="1">
    <source>
        <dbReference type="SAM" id="Phobius"/>
    </source>
</evidence>
<dbReference type="OrthoDB" id="5296662at2"/>
<comment type="caution">
    <text evidence="2">The sequence shown here is derived from an EMBL/GenBank/DDBJ whole genome shotgun (WGS) entry which is preliminary data.</text>
</comment>
<evidence type="ECO:0000313" key="3">
    <source>
        <dbReference type="Proteomes" id="UP000267077"/>
    </source>
</evidence>
<reference evidence="2 3" key="1">
    <citation type="submission" date="2018-12" db="EMBL/GenBank/DDBJ databases">
        <title>Dyella dinghuensis sp. nov. DHOA06 and Dyella choica sp. nov. 4M-K27, isolated from forest soil.</title>
        <authorList>
            <person name="Qiu L.-H."/>
            <person name="Gao Z.-H."/>
        </authorList>
    </citation>
    <scope>NUCLEOTIDE SEQUENCE [LARGE SCALE GENOMIC DNA]</scope>
    <source>
        <strain evidence="2 3">DHOA06</strain>
    </source>
</reference>
<sequence>MMTTRAKQHGMSLISLMIALTIGAFLLAGLFTLWLQTRNTLNAQGSLAQLQDNERMALTVMANTVQDSGYYPIAENYGTSPPSPTLTSTNAFPASTSSTYSFTAGQYITGTYGGGTTSDTVAVRYMSDGNALDCLGQLQPNLVVVTNTYTVSTAGNLTCAVTATTSGGTTTTTQAMPVVSGVSLFTAYYGVDPGNTGSATEYMTATEVASASYWSNVRSVKLQLTFPNPLSGQAGQNAELPMIERIVAVTQTTTSL</sequence>
<protein>
    <submittedName>
        <fullName evidence="2">Pilus assembly protein</fullName>
    </submittedName>
</protein>
<dbReference type="Pfam" id="PF16074">
    <property type="entry name" value="PilW"/>
    <property type="match status" value="1"/>
</dbReference>
<keyword evidence="1" id="KW-0812">Transmembrane</keyword>
<dbReference type="EMBL" id="RYZR01000007">
    <property type="protein sequence ID" value="RUL62502.1"/>
    <property type="molecule type" value="Genomic_DNA"/>
</dbReference>
<dbReference type="Proteomes" id="UP000267077">
    <property type="component" value="Unassembled WGS sequence"/>
</dbReference>
<keyword evidence="3" id="KW-1185">Reference proteome</keyword>
<dbReference type="InterPro" id="IPR032092">
    <property type="entry name" value="PilW"/>
</dbReference>
<evidence type="ECO:0000313" key="2">
    <source>
        <dbReference type="EMBL" id="RUL62502.1"/>
    </source>
</evidence>
<dbReference type="AlphaFoldDB" id="A0A3S0PAX3"/>